<evidence type="ECO:0000313" key="3">
    <source>
        <dbReference type="Proteomes" id="UP000203732"/>
    </source>
</evidence>
<reference evidence="2 3" key="1">
    <citation type="submission" date="2015-07" db="EMBL/GenBank/DDBJ databases">
        <title>Characterization of Pseudomonas aeruginosa phage KPP21 belonging to family Podoviridae genus N4-like viruses, isolated in Japan.</title>
        <authorList>
            <person name="Shigehisa R."/>
            <person name="Uchiyama J."/>
            <person name="Kato S."/>
            <person name="Takemura-Uchiyama I."/>
            <person name="Ujihara T."/>
            <person name="Sakaguchi Y."/>
            <person name="Okamoto N."/>
            <person name="Shimakura H."/>
            <person name="Daibata M."/>
            <person name="Sakaguchi M."/>
            <person name="Matsuzaki S."/>
        </authorList>
    </citation>
    <scope>NUCLEOTIDE SEQUENCE [LARGE SCALE GENOMIC DNA]</scope>
</reference>
<feature type="transmembrane region" description="Helical" evidence="1">
    <location>
        <begin position="6"/>
        <end position="23"/>
    </location>
</feature>
<accession>A0A0H5AXX2</accession>
<dbReference type="Proteomes" id="UP000203732">
    <property type="component" value="Segment"/>
</dbReference>
<evidence type="ECO:0000313" key="2">
    <source>
        <dbReference type="EMBL" id="BAR94648.1"/>
    </source>
</evidence>
<keyword evidence="1" id="KW-0812">Transmembrane</keyword>
<proteinExistence type="predicted"/>
<dbReference type="OrthoDB" id="37354at10239"/>
<protein>
    <submittedName>
        <fullName evidence="2">Uncharacterized protein</fullName>
    </submittedName>
</protein>
<name>A0A0H5AXX2_BPK21</name>
<dbReference type="EMBL" id="LC064302">
    <property type="protein sequence ID" value="BAR94648.1"/>
    <property type="molecule type" value="Genomic_DNA"/>
</dbReference>
<keyword evidence="3" id="KW-1185">Reference proteome</keyword>
<evidence type="ECO:0000256" key="1">
    <source>
        <dbReference type="SAM" id="Phobius"/>
    </source>
</evidence>
<feature type="transmembrane region" description="Helical" evidence="1">
    <location>
        <begin position="44"/>
        <end position="68"/>
    </location>
</feature>
<keyword evidence="1" id="KW-1133">Transmembrane helix</keyword>
<dbReference type="RefSeq" id="YP_009219038.1">
    <property type="nucleotide sequence ID" value="NC_029017.1"/>
</dbReference>
<dbReference type="GeneID" id="26645305"/>
<sequence length="74" mass="8684">MSYWEIYLVLGVCWFLYEIADMFESPPTMAQFIGKPPAQRLMMVFANFGVCIIIWPLLFIVALTMVIYTKTRPR</sequence>
<keyword evidence="1" id="KW-0472">Membrane</keyword>
<organismHost>
    <name type="scientific">Pseudomonas aeruginosa</name>
    <dbReference type="NCBI Taxonomy" id="287"/>
</organismHost>
<organism evidence="2 3">
    <name type="scientific">Pseudomonas phage KPP21</name>
    <dbReference type="NCBI Taxonomy" id="1678082"/>
    <lineage>
        <taxon>Viruses</taxon>
        <taxon>Duplodnaviria</taxon>
        <taxon>Heunggongvirae</taxon>
        <taxon>Uroviricota</taxon>
        <taxon>Caudoviricetes</taxon>
        <taxon>Schitoviridae</taxon>
        <taxon>Migulavirinae</taxon>
        <taxon>Luzseptimavirus</taxon>
        <taxon>Luzseptimavirus KPP21</taxon>
    </lineage>
</organism>
<dbReference type="KEGG" id="vg:26645305"/>